<dbReference type="EMBL" id="SHMC01000007">
    <property type="protein sequence ID" value="TAA21879.1"/>
    <property type="molecule type" value="Genomic_DNA"/>
</dbReference>
<dbReference type="Proteomes" id="UP000292627">
    <property type="component" value="Unassembled WGS sequence"/>
</dbReference>
<organism evidence="2 3">
    <name type="scientific">Pseudoxanthomonas winnipegensis</name>
    <dbReference type="NCBI Taxonomy" id="2480810"/>
    <lineage>
        <taxon>Bacteria</taxon>
        <taxon>Pseudomonadati</taxon>
        <taxon>Pseudomonadota</taxon>
        <taxon>Gammaproteobacteria</taxon>
        <taxon>Lysobacterales</taxon>
        <taxon>Lysobacteraceae</taxon>
        <taxon>Pseudoxanthomonas</taxon>
    </lineage>
</organism>
<name>A0A4Q8L5V2_9GAMM</name>
<protein>
    <submittedName>
        <fullName evidence="2">Uncharacterized protein</fullName>
    </submittedName>
</protein>
<gene>
    <name evidence="2" type="ORF">EA660_16115</name>
</gene>
<dbReference type="RefSeq" id="WP_130552483.1">
    <property type="nucleotide sequence ID" value="NZ_SHMC01000007.1"/>
</dbReference>
<accession>A0A4Q8L5V2</accession>
<dbReference type="AlphaFoldDB" id="A0A4Q8L5V2"/>
<evidence type="ECO:0000313" key="2">
    <source>
        <dbReference type="EMBL" id="TAA21879.1"/>
    </source>
</evidence>
<evidence type="ECO:0000313" key="3">
    <source>
        <dbReference type="Proteomes" id="UP000292627"/>
    </source>
</evidence>
<evidence type="ECO:0000256" key="1">
    <source>
        <dbReference type="SAM" id="MobiDB-lite"/>
    </source>
</evidence>
<feature type="compositionally biased region" description="Basic and acidic residues" evidence="1">
    <location>
        <begin position="27"/>
        <end position="40"/>
    </location>
</feature>
<feature type="region of interest" description="Disordered" evidence="1">
    <location>
        <begin position="27"/>
        <end position="69"/>
    </location>
</feature>
<sequence>MKAVIALLAAVVLLAIGIPLSRAISNGEEHTITRTLDPDAPRAAPKAAKAPPAQVARAASAPQPAAAAH</sequence>
<reference evidence="2 3" key="1">
    <citation type="submission" date="2019-02" db="EMBL/GenBank/DDBJ databases">
        <title>WGS of Pseudoxanthomonas species novum from clinical isolates.</title>
        <authorList>
            <person name="Bernier A.-M."/>
            <person name="Bernard K."/>
            <person name="Vachon A."/>
        </authorList>
    </citation>
    <scope>NUCLEOTIDE SEQUENCE [LARGE SCALE GENOMIC DNA]</scope>
    <source>
        <strain evidence="2 3">NML171200</strain>
    </source>
</reference>
<proteinExistence type="predicted"/>
<comment type="caution">
    <text evidence="2">The sequence shown here is derived from an EMBL/GenBank/DDBJ whole genome shotgun (WGS) entry which is preliminary data.</text>
</comment>
<feature type="compositionally biased region" description="Low complexity" evidence="1">
    <location>
        <begin position="41"/>
        <end position="69"/>
    </location>
</feature>